<dbReference type="KEGG" id="pbi:112542614"/>
<protein>
    <submittedName>
        <fullName evidence="3">Leucine-rich single-pass membrane protein 1</fullName>
    </submittedName>
</protein>
<dbReference type="InterPro" id="IPR028099">
    <property type="entry name" value="DUF4577"/>
</dbReference>
<gene>
    <name evidence="3" type="primary">LSMEM1</name>
</gene>
<dbReference type="OMA" id="CMMESSS"/>
<dbReference type="Proteomes" id="UP000695026">
    <property type="component" value="Unplaced"/>
</dbReference>
<evidence type="ECO:0000256" key="1">
    <source>
        <dbReference type="SAM" id="Phobius"/>
    </source>
</evidence>
<feature type="transmembrane region" description="Helical" evidence="1">
    <location>
        <begin position="118"/>
        <end position="142"/>
    </location>
</feature>
<accession>A0A9F5J7T9</accession>
<dbReference type="Pfam" id="PF15145">
    <property type="entry name" value="DUF4577"/>
    <property type="match status" value="1"/>
</dbReference>
<evidence type="ECO:0000313" key="3">
    <source>
        <dbReference type="RefSeq" id="XP_025031706.1"/>
    </source>
</evidence>
<dbReference type="AlphaFoldDB" id="A0A9F5J7T9"/>
<dbReference type="OrthoDB" id="9942858at2759"/>
<evidence type="ECO:0000313" key="2">
    <source>
        <dbReference type="Proteomes" id="UP000695026"/>
    </source>
</evidence>
<keyword evidence="2" id="KW-1185">Reference proteome</keyword>
<dbReference type="CTD" id="286006"/>
<proteinExistence type="predicted"/>
<keyword evidence="1" id="KW-1133">Transmembrane helix</keyword>
<dbReference type="RefSeq" id="XP_025031706.1">
    <property type="nucleotide sequence ID" value="XM_025175938.1"/>
</dbReference>
<organism evidence="2 3">
    <name type="scientific">Python bivittatus</name>
    <name type="common">Burmese python</name>
    <name type="synonym">Python molurus bivittatus</name>
    <dbReference type="NCBI Taxonomy" id="176946"/>
    <lineage>
        <taxon>Eukaryota</taxon>
        <taxon>Metazoa</taxon>
        <taxon>Chordata</taxon>
        <taxon>Craniata</taxon>
        <taxon>Vertebrata</taxon>
        <taxon>Euteleostomi</taxon>
        <taxon>Lepidosauria</taxon>
        <taxon>Squamata</taxon>
        <taxon>Bifurcata</taxon>
        <taxon>Unidentata</taxon>
        <taxon>Episquamata</taxon>
        <taxon>Toxicofera</taxon>
        <taxon>Serpentes</taxon>
        <taxon>Henophidia</taxon>
        <taxon>Pythonidae</taxon>
        <taxon>Python</taxon>
    </lineage>
</organism>
<dbReference type="GeneID" id="112542614"/>
<dbReference type="PANTHER" id="PTHR36475:SF1">
    <property type="entry name" value="LEUCINE-RICH SINGLE-PASS MEMBRANE PROTEIN 1"/>
    <property type="match status" value="1"/>
</dbReference>
<dbReference type="PANTHER" id="PTHR36475">
    <property type="entry name" value="LEUCINE-RICH SINGLE-PASS MEMBRANE PROTEIN 1"/>
    <property type="match status" value="1"/>
</dbReference>
<keyword evidence="1" id="KW-0812">Transmembrane</keyword>
<sequence length="203" mass="23322">MVTAFCFRAELVAPVKTFKWIWGRRQRNNVAVLCSFPAFYCERKKKFNWGWFRCMMESSSESVFKNSHEEGKLYAVDSLNNLNEHVCAARTQPPMVCEDNIGSNGCPIIQSGIRGQSWYFVTLIIILIASLALVSFVIILIVHTGDKIDEVSRKIVLERKSIEDLKKLNDMILQYFNQTEAMKITGNFSTVRARQLRSDFSGY</sequence>
<name>A0A9F5J7T9_PYTBI</name>
<keyword evidence="1" id="KW-0472">Membrane</keyword>
<reference evidence="3" key="1">
    <citation type="submission" date="2025-08" db="UniProtKB">
        <authorList>
            <consortium name="RefSeq"/>
        </authorList>
    </citation>
    <scope>IDENTIFICATION</scope>
    <source>
        <tissue evidence="3">Liver</tissue>
    </source>
</reference>